<evidence type="ECO:0000256" key="1">
    <source>
        <dbReference type="ARBA" id="ARBA00004067"/>
    </source>
</evidence>
<dbReference type="InterPro" id="IPR041663">
    <property type="entry name" value="DisA/LigA_HHH"/>
</dbReference>
<evidence type="ECO:0000256" key="14">
    <source>
        <dbReference type="HAMAP-Rule" id="MF_01588"/>
    </source>
</evidence>
<dbReference type="InterPro" id="IPR010994">
    <property type="entry name" value="RuvA_2-like"/>
</dbReference>
<evidence type="ECO:0000256" key="9">
    <source>
        <dbReference type="ARBA" id="ARBA00022842"/>
    </source>
</evidence>
<feature type="binding site" evidence="14">
    <location>
        <position position="172"/>
    </location>
    <ligand>
        <name>NAD(+)</name>
        <dbReference type="ChEBI" id="CHEBI:57540"/>
    </ligand>
</feature>
<dbReference type="CDD" id="cd00114">
    <property type="entry name" value="LIGANc"/>
    <property type="match status" value="1"/>
</dbReference>
<dbReference type="InterPro" id="IPR012340">
    <property type="entry name" value="NA-bd_OB-fold"/>
</dbReference>
<organism evidence="18 19">
    <name type="scientific">Candidatus Pantoea carbekii</name>
    <dbReference type="NCBI Taxonomy" id="1235990"/>
    <lineage>
        <taxon>Bacteria</taxon>
        <taxon>Pseudomonadati</taxon>
        <taxon>Pseudomonadota</taxon>
        <taxon>Gammaproteobacteria</taxon>
        <taxon>Enterobacterales</taxon>
        <taxon>Erwiniaceae</taxon>
        <taxon>Pantoea</taxon>
    </lineage>
</organism>
<dbReference type="SUPFAM" id="SSF47781">
    <property type="entry name" value="RuvA domain 2-like"/>
    <property type="match status" value="1"/>
</dbReference>
<evidence type="ECO:0000313" key="18">
    <source>
        <dbReference type="EMBL" id="BAO00497.1"/>
    </source>
</evidence>
<evidence type="ECO:0000256" key="12">
    <source>
        <dbReference type="ARBA" id="ARBA00034005"/>
    </source>
</evidence>
<dbReference type="PANTHER" id="PTHR23389">
    <property type="entry name" value="CHROMOSOME TRANSMISSION FIDELITY FACTOR 18"/>
    <property type="match status" value="1"/>
</dbReference>
<dbReference type="Pfam" id="PF14520">
    <property type="entry name" value="HHH_5"/>
    <property type="match status" value="1"/>
</dbReference>
<dbReference type="NCBIfam" id="NF005932">
    <property type="entry name" value="PRK07956.1"/>
    <property type="match status" value="1"/>
</dbReference>
<evidence type="ECO:0000256" key="11">
    <source>
        <dbReference type="ARBA" id="ARBA00023204"/>
    </source>
</evidence>
<dbReference type="Gene3D" id="1.10.150.20">
    <property type="entry name" value="5' to 3' exonuclease, C-terminal subdomain"/>
    <property type="match status" value="2"/>
</dbReference>
<dbReference type="PROSITE" id="PS01055">
    <property type="entry name" value="DNA_LIGASE_N1"/>
    <property type="match status" value="1"/>
</dbReference>
<name>U3U7T6_9GAMM</name>
<feature type="domain" description="Helix-hairpin-helix DNA-binding motif class 1" evidence="16">
    <location>
        <begin position="446"/>
        <end position="465"/>
    </location>
</feature>
<evidence type="ECO:0000256" key="15">
    <source>
        <dbReference type="RuleBase" id="RU000618"/>
    </source>
</evidence>
<comment type="similarity">
    <text evidence="13 14">Belongs to the NAD-dependent DNA ligase family. LigA subfamily.</text>
</comment>
<evidence type="ECO:0000259" key="17">
    <source>
        <dbReference type="SMART" id="SM00532"/>
    </source>
</evidence>
<feature type="domain" description="Helix-hairpin-helix DNA-binding motif class 1" evidence="16">
    <location>
        <begin position="544"/>
        <end position="563"/>
    </location>
</feature>
<feature type="binding site" evidence="14">
    <location>
        <position position="112"/>
    </location>
    <ligand>
        <name>NAD(+)</name>
        <dbReference type="ChEBI" id="CHEBI:57540"/>
    </ligand>
</feature>
<dbReference type="Pfam" id="PF03120">
    <property type="entry name" value="OB_DNA_ligase"/>
    <property type="match status" value="1"/>
</dbReference>
<dbReference type="GO" id="GO:0003677">
    <property type="term" value="F:DNA binding"/>
    <property type="evidence" value="ECO:0007669"/>
    <property type="project" value="InterPro"/>
</dbReference>
<dbReference type="SUPFAM" id="SSF50249">
    <property type="entry name" value="Nucleic acid-binding proteins"/>
    <property type="match status" value="1"/>
</dbReference>
<dbReference type="FunFam" id="1.10.150.20:FF:000006">
    <property type="entry name" value="DNA ligase"/>
    <property type="match status" value="1"/>
</dbReference>
<gene>
    <name evidence="14 18" type="primary">ligA</name>
    <name evidence="18" type="ORF">HHS_05270</name>
</gene>
<evidence type="ECO:0000256" key="6">
    <source>
        <dbReference type="ARBA" id="ARBA00022723"/>
    </source>
</evidence>
<keyword evidence="14" id="KW-0464">Manganese</keyword>
<dbReference type="Pfam" id="PF03119">
    <property type="entry name" value="DNA_ligase_ZBD"/>
    <property type="match status" value="1"/>
</dbReference>
<dbReference type="PIRSF" id="PIRSF001604">
    <property type="entry name" value="LigA"/>
    <property type="match status" value="1"/>
</dbReference>
<dbReference type="InterPro" id="IPR013840">
    <property type="entry name" value="DNAligase_N"/>
</dbReference>
<dbReference type="GO" id="GO:0006281">
    <property type="term" value="P:DNA repair"/>
    <property type="evidence" value="ECO:0007669"/>
    <property type="project" value="UniProtKB-KW"/>
</dbReference>
<keyword evidence="10 14" id="KW-0520">NAD</keyword>
<dbReference type="NCBIfam" id="TIGR00575">
    <property type="entry name" value="dnlj"/>
    <property type="match status" value="1"/>
</dbReference>
<feature type="domain" description="Helix-hairpin-helix DNA-binding motif class 1" evidence="16">
    <location>
        <begin position="480"/>
        <end position="499"/>
    </location>
</feature>
<dbReference type="FunFam" id="2.40.50.140:FF:000012">
    <property type="entry name" value="DNA ligase"/>
    <property type="match status" value="1"/>
</dbReference>
<dbReference type="GO" id="GO:0005829">
    <property type="term" value="C:cytosol"/>
    <property type="evidence" value="ECO:0007669"/>
    <property type="project" value="TreeGrafter"/>
</dbReference>
<keyword evidence="5 14" id="KW-0235">DNA replication</keyword>
<feature type="binding site" evidence="14">
    <location>
        <position position="408"/>
    </location>
    <ligand>
        <name>Zn(2+)</name>
        <dbReference type="ChEBI" id="CHEBI:29105"/>
    </ligand>
</feature>
<feature type="binding site" evidence="14">
    <location>
        <position position="411"/>
    </location>
    <ligand>
        <name>Zn(2+)</name>
        <dbReference type="ChEBI" id="CHEBI:29105"/>
    </ligand>
</feature>
<dbReference type="Gene3D" id="2.40.50.140">
    <property type="entry name" value="Nucleic acid-binding proteins"/>
    <property type="match status" value="1"/>
</dbReference>
<evidence type="ECO:0000313" key="19">
    <source>
        <dbReference type="Proteomes" id="UP000016900"/>
    </source>
</evidence>
<evidence type="ECO:0000256" key="8">
    <source>
        <dbReference type="ARBA" id="ARBA00022833"/>
    </source>
</evidence>
<dbReference type="GO" id="GO:0006260">
    <property type="term" value="P:DNA replication"/>
    <property type="evidence" value="ECO:0007669"/>
    <property type="project" value="UniProtKB-KW"/>
</dbReference>
<evidence type="ECO:0000256" key="2">
    <source>
        <dbReference type="ARBA" id="ARBA00012722"/>
    </source>
</evidence>
<dbReference type="EMBL" id="AP012554">
    <property type="protein sequence ID" value="BAO00497.1"/>
    <property type="molecule type" value="Genomic_DNA"/>
</dbReference>
<dbReference type="SMART" id="SM00532">
    <property type="entry name" value="LIGANc"/>
    <property type="match status" value="1"/>
</dbReference>
<feature type="active site" description="N6-AMP-lysine intermediate" evidence="14">
    <location>
        <position position="114"/>
    </location>
</feature>
<dbReference type="Gene3D" id="3.30.470.30">
    <property type="entry name" value="DNA ligase/mRNA capping enzyme"/>
    <property type="match status" value="1"/>
</dbReference>
<feature type="domain" description="Helix-hairpin-helix DNA-binding motif class 1" evidence="16">
    <location>
        <begin position="512"/>
        <end position="531"/>
    </location>
</feature>
<feature type="binding site" evidence="14">
    <location>
        <position position="432"/>
    </location>
    <ligand>
        <name>Zn(2+)</name>
        <dbReference type="ChEBI" id="CHEBI:29105"/>
    </ligand>
</feature>
<dbReference type="Proteomes" id="UP000016900">
    <property type="component" value="Chromosome"/>
</dbReference>
<evidence type="ECO:0000259" key="16">
    <source>
        <dbReference type="SMART" id="SM00278"/>
    </source>
</evidence>
<feature type="binding site" evidence="14">
    <location>
        <position position="135"/>
    </location>
    <ligand>
        <name>NAD(+)</name>
        <dbReference type="ChEBI" id="CHEBI:57540"/>
    </ligand>
</feature>
<comment type="cofactor">
    <cofactor evidence="14">
        <name>Mg(2+)</name>
        <dbReference type="ChEBI" id="CHEBI:18420"/>
    </cofactor>
    <cofactor evidence="14">
        <name>Mn(2+)</name>
        <dbReference type="ChEBI" id="CHEBI:29035"/>
    </cofactor>
</comment>
<dbReference type="InterPro" id="IPR013839">
    <property type="entry name" value="DNAligase_adenylation"/>
</dbReference>
<dbReference type="InterPro" id="IPR003583">
    <property type="entry name" value="Hlx-hairpin-Hlx_DNA-bd_motif"/>
</dbReference>
<dbReference type="PANTHER" id="PTHR23389:SF9">
    <property type="entry name" value="DNA LIGASE"/>
    <property type="match status" value="1"/>
</dbReference>
<evidence type="ECO:0000256" key="10">
    <source>
        <dbReference type="ARBA" id="ARBA00023027"/>
    </source>
</evidence>
<dbReference type="Pfam" id="PF12826">
    <property type="entry name" value="HHH_2"/>
    <property type="match status" value="1"/>
</dbReference>
<dbReference type="FunFam" id="1.10.150.20:FF:000007">
    <property type="entry name" value="DNA ligase"/>
    <property type="match status" value="1"/>
</dbReference>
<dbReference type="InterPro" id="IPR033136">
    <property type="entry name" value="DNA_ligase_CS"/>
</dbReference>
<dbReference type="PROSITE" id="PS01056">
    <property type="entry name" value="DNA_LIGASE_N2"/>
    <property type="match status" value="1"/>
</dbReference>
<evidence type="ECO:0000256" key="5">
    <source>
        <dbReference type="ARBA" id="ARBA00022705"/>
    </source>
</evidence>
<reference evidence="18 19" key="1">
    <citation type="submission" date="2012-10" db="EMBL/GenBank/DDBJ databases">
        <title>Genome sequence of the symbiont of the pentatomidae stink bug Halyomorpha halys.</title>
        <authorList>
            <person name="Kobayashi H."/>
            <person name="Fujii-Muramatsu R."/>
            <person name="Takeishi K."/>
            <person name="Noda H."/>
        </authorList>
    </citation>
    <scope>NUCLEOTIDE SEQUENCE [LARGE SCALE GENOMIC DNA]</scope>
</reference>
<keyword evidence="8 14" id="KW-0862">Zinc</keyword>
<dbReference type="Gene3D" id="6.20.10.30">
    <property type="match status" value="1"/>
</dbReference>
<dbReference type="InterPro" id="IPR018239">
    <property type="entry name" value="DNA_ligase_AS"/>
</dbReference>
<dbReference type="EC" id="6.5.1.2" evidence="2 14"/>
<dbReference type="GO" id="GO:0046872">
    <property type="term" value="F:metal ion binding"/>
    <property type="evidence" value="ECO:0007669"/>
    <property type="project" value="UniProtKB-KW"/>
</dbReference>
<dbReference type="SMART" id="SM00278">
    <property type="entry name" value="HhH1"/>
    <property type="match status" value="4"/>
</dbReference>
<dbReference type="KEGG" id="hhs:HHS_05270"/>
<feature type="binding site" evidence="14">
    <location>
        <position position="314"/>
    </location>
    <ligand>
        <name>NAD(+)</name>
        <dbReference type="ChEBI" id="CHEBI:57540"/>
    </ligand>
</feature>
<dbReference type="STRING" id="1235990.BMSBPS_0151"/>
<keyword evidence="4 14" id="KW-0436">Ligase</keyword>
<dbReference type="InterPro" id="IPR001679">
    <property type="entry name" value="DNA_ligase"/>
</dbReference>
<feature type="binding site" evidence="14">
    <location>
        <begin position="81"/>
        <end position="82"/>
    </location>
    <ligand>
        <name>NAD(+)</name>
        <dbReference type="ChEBI" id="CHEBI:57540"/>
    </ligand>
</feature>
<dbReference type="AlphaFoldDB" id="U3U7T6"/>
<dbReference type="Pfam" id="PF01653">
    <property type="entry name" value="DNA_ligase_aden"/>
    <property type="match status" value="1"/>
</dbReference>
<feature type="binding site" evidence="14">
    <location>
        <position position="290"/>
    </location>
    <ligand>
        <name>NAD(+)</name>
        <dbReference type="ChEBI" id="CHEBI:57540"/>
    </ligand>
</feature>
<dbReference type="InterPro" id="IPR004149">
    <property type="entry name" value="Znf_DNAligase_C4"/>
</dbReference>
<accession>U3U7T6</accession>
<comment type="function">
    <text evidence="1 14">DNA ligase that catalyzes the formation of phosphodiester linkages between 5'-phosphoryl and 3'-hydroxyl groups in double-stranded DNA using NAD as a coenzyme and as the energy source for the reaction. It is essential for DNA replication and repair of damaged DNA.</text>
</comment>
<dbReference type="HAMAP" id="MF_01588">
    <property type="entry name" value="DNA_ligase_A"/>
    <property type="match status" value="1"/>
</dbReference>
<evidence type="ECO:0000256" key="13">
    <source>
        <dbReference type="ARBA" id="ARBA00060881"/>
    </source>
</evidence>
<keyword evidence="7 14" id="KW-0227">DNA damage</keyword>
<dbReference type="SUPFAM" id="SSF56091">
    <property type="entry name" value="DNA ligase/mRNA capping enzyme, catalytic domain"/>
    <property type="match status" value="1"/>
</dbReference>
<protein>
    <recommendedName>
        <fullName evidence="3 14">DNA ligase</fullName>
        <ecNumber evidence="2 14">6.5.1.2</ecNumber>
    </recommendedName>
    <alternativeName>
        <fullName evidence="14">Polydeoxyribonucleotide synthase [NAD(+)]</fullName>
    </alternativeName>
</protein>
<evidence type="ECO:0000256" key="7">
    <source>
        <dbReference type="ARBA" id="ARBA00022763"/>
    </source>
</evidence>
<evidence type="ECO:0000256" key="4">
    <source>
        <dbReference type="ARBA" id="ARBA00022598"/>
    </source>
</evidence>
<comment type="catalytic activity">
    <reaction evidence="12 14 15">
        <text>NAD(+) + (deoxyribonucleotide)n-3'-hydroxyl + 5'-phospho-(deoxyribonucleotide)m = (deoxyribonucleotide)n+m + AMP + beta-nicotinamide D-nucleotide.</text>
        <dbReference type="EC" id="6.5.1.2"/>
    </reaction>
</comment>
<feature type="domain" description="NAD-dependent DNA ligase N-terminal" evidence="17">
    <location>
        <begin position="3"/>
        <end position="448"/>
    </location>
</feature>
<proteinExistence type="inferred from homology"/>
<dbReference type="PATRIC" id="fig|1235990.3.peg.522"/>
<dbReference type="InterPro" id="IPR004150">
    <property type="entry name" value="NAD_DNA_ligase_OB"/>
</dbReference>
<keyword evidence="11 14" id="KW-0234">DNA repair</keyword>
<keyword evidence="19" id="KW-1185">Reference proteome</keyword>
<dbReference type="Gene3D" id="1.10.287.610">
    <property type="entry name" value="Helix hairpin bin"/>
    <property type="match status" value="1"/>
</dbReference>
<dbReference type="GO" id="GO:0003911">
    <property type="term" value="F:DNA ligase (NAD+) activity"/>
    <property type="evidence" value="ECO:0007669"/>
    <property type="project" value="UniProtKB-UniRule"/>
</dbReference>
<evidence type="ECO:0000256" key="3">
    <source>
        <dbReference type="ARBA" id="ARBA00013308"/>
    </source>
</evidence>
<dbReference type="OrthoDB" id="9759736at2"/>
<dbReference type="FunFam" id="3.30.470.30:FF:000001">
    <property type="entry name" value="DNA ligase"/>
    <property type="match status" value="1"/>
</dbReference>
<feature type="binding site" evidence="14">
    <location>
        <begin position="32"/>
        <end position="36"/>
    </location>
    <ligand>
        <name>NAD(+)</name>
        <dbReference type="ChEBI" id="CHEBI:57540"/>
    </ligand>
</feature>
<dbReference type="eggNOG" id="COG0272">
    <property type="taxonomic scope" value="Bacteria"/>
</dbReference>
<keyword evidence="6 14" id="KW-0479">Metal-binding</keyword>
<sequence>MKLIQQQMISLCTTLRHHEYLYYVMNTSEIPDEEYDRLIMQLRNLETIYPDLILPDSPTQRVGGKPLNAFEPVFHTIPMLSLNNTFDEDGFIIFNRRIQNRLRHNNITYCCELKLDGLAVSLLYENGLLVRAATRGDGKIGENITANARTICAIPLRLQGDNIPVKLEIRGEVFMTETGFKKMNQEAKRTGNKVFSNPRNAAAGALRQLDPYITAKRPLTFLSYNVGLIEGGGTMSSSHFERLKQIKAWGLPVSSRIGLARNVNEALNFYHQVAKDRFKLGFDIDGVVFKVDSINFQQVLGVLSRAPKWAIAFKFPAQERITVVHNVDFQVGRTGAITPVARLEPIQVSGVIIANATLHNFDEITRLKLRIGDKVVIRRVGEVIPQIVQVIESESSKGTREIIFPICCPVCGSSVKRVQGESVTRCTGGLVCSAQCKKALKHFVSRSAMNIQGIGDKIIEQLVDTKHVKTPADLFRLTLDTLNVLDRIGPRSAQNILNAIEKSKYTTLTRFIYALGIHTVGKVTAFNLANYFGDIESIIHADFKTLVSVQDIGEIVARHIHHFMHEESNLVIIHDLIKNLGIHW</sequence>
<keyword evidence="9 14" id="KW-0460">Magnesium</keyword>
<comment type="caution">
    <text evidence="14">Lacks conserved residue(s) required for the propagation of feature annotation.</text>
</comment>